<evidence type="ECO:0000313" key="4">
    <source>
        <dbReference type="Proteomes" id="UP000199093"/>
    </source>
</evidence>
<proteinExistence type="inferred from homology"/>
<dbReference type="EMBL" id="FNEJ01000015">
    <property type="protein sequence ID" value="SDJ02937.1"/>
    <property type="molecule type" value="Genomic_DNA"/>
</dbReference>
<dbReference type="Pfam" id="PF03401">
    <property type="entry name" value="TctC"/>
    <property type="match status" value="1"/>
</dbReference>
<dbReference type="Gene3D" id="3.40.190.10">
    <property type="entry name" value="Periplasmic binding protein-like II"/>
    <property type="match status" value="1"/>
</dbReference>
<dbReference type="PANTHER" id="PTHR42928">
    <property type="entry name" value="TRICARBOXYLATE-BINDING PROTEIN"/>
    <property type="match status" value="1"/>
</dbReference>
<dbReference type="InterPro" id="IPR042100">
    <property type="entry name" value="Bug_dom1"/>
</dbReference>
<keyword evidence="2" id="KW-0732">Signal</keyword>
<evidence type="ECO:0000256" key="2">
    <source>
        <dbReference type="SAM" id="SignalP"/>
    </source>
</evidence>
<gene>
    <name evidence="3" type="ORF">SAMN04487993_101571</name>
</gene>
<accession>A0A1G8QE02</accession>
<evidence type="ECO:0000313" key="3">
    <source>
        <dbReference type="EMBL" id="SDJ02937.1"/>
    </source>
</evidence>
<dbReference type="OrthoDB" id="8970543at2"/>
<keyword evidence="3" id="KW-0675">Receptor</keyword>
<feature type="chain" id="PRO_5011718650" evidence="2">
    <location>
        <begin position="24"/>
        <end position="321"/>
    </location>
</feature>
<dbReference type="AlphaFoldDB" id="A0A1G8QE02"/>
<dbReference type="RefSeq" id="WP_089849220.1">
    <property type="nucleotide sequence ID" value="NZ_FNEJ01000015.1"/>
</dbReference>
<protein>
    <submittedName>
        <fullName evidence="3">Tripartite-type tricarboxylate transporter, receptor component TctC</fullName>
    </submittedName>
</protein>
<dbReference type="STRING" id="555512.SAMN04487993_101571"/>
<dbReference type="Gene3D" id="3.40.190.150">
    <property type="entry name" value="Bordetella uptake gene, domain 1"/>
    <property type="match status" value="1"/>
</dbReference>
<name>A0A1G8QE02_9RHOB</name>
<sequence length="321" mass="33064">MTLIQKMLTGVALACLPAGAALADYPDRPVTILVPWGAGGGTDTIIRIFATGFEEAMGQPINVVNRDGGSGVVGHMAIAQARPDGYTLGACTPEITYFKSIGLADLTPEKFTLISRLALIPAGITVAQDSPYADLPALVEAVKSEPAGHFQSSGSGIGGTWHMATAGFLKALGEPVDKIDFIPSKGGAPALQDMVSGGLNMFTGSPVEAKALADAGEVRILGIMSDERSDAFPDVPTLKESGVEFALSNWFSLCAPAGLPEEVTAKLAEAAREAHGAAVVQDALAQRGITPYFDGPEEFSTFAAGFADEAGTLLGELGLVN</sequence>
<dbReference type="PIRSF" id="PIRSF017082">
    <property type="entry name" value="YflP"/>
    <property type="match status" value="1"/>
</dbReference>
<dbReference type="Proteomes" id="UP000199093">
    <property type="component" value="Unassembled WGS sequence"/>
</dbReference>
<dbReference type="InterPro" id="IPR005064">
    <property type="entry name" value="BUG"/>
</dbReference>
<reference evidence="3 4" key="1">
    <citation type="submission" date="2016-10" db="EMBL/GenBank/DDBJ databases">
        <authorList>
            <person name="de Groot N.N."/>
        </authorList>
    </citation>
    <scope>NUCLEOTIDE SEQUENCE [LARGE SCALE GENOMIC DNA]</scope>
    <source>
        <strain evidence="3 4">DSM 26424</strain>
    </source>
</reference>
<keyword evidence="4" id="KW-1185">Reference proteome</keyword>
<comment type="similarity">
    <text evidence="1">Belongs to the UPF0065 (bug) family.</text>
</comment>
<dbReference type="CDD" id="cd07012">
    <property type="entry name" value="PBP2_Bug_TTT"/>
    <property type="match status" value="1"/>
</dbReference>
<feature type="signal peptide" evidence="2">
    <location>
        <begin position="1"/>
        <end position="23"/>
    </location>
</feature>
<evidence type="ECO:0000256" key="1">
    <source>
        <dbReference type="ARBA" id="ARBA00006987"/>
    </source>
</evidence>
<organism evidence="3 4">
    <name type="scientific">Salipiger marinus</name>
    <dbReference type="NCBI Taxonomy" id="555512"/>
    <lineage>
        <taxon>Bacteria</taxon>
        <taxon>Pseudomonadati</taxon>
        <taxon>Pseudomonadota</taxon>
        <taxon>Alphaproteobacteria</taxon>
        <taxon>Rhodobacterales</taxon>
        <taxon>Roseobacteraceae</taxon>
        <taxon>Salipiger</taxon>
    </lineage>
</organism>
<dbReference type="PANTHER" id="PTHR42928:SF5">
    <property type="entry name" value="BLR1237 PROTEIN"/>
    <property type="match status" value="1"/>
</dbReference>